<dbReference type="STRING" id="1703779.AMJ83_04050"/>
<dbReference type="Pfam" id="PF01455">
    <property type="entry name" value="HupF_HypC"/>
    <property type="match status" value="1"/>
</dbReference>
<protein>
    <submittedName>
        <fullName evidence="2">Hydrogenase assembly protein HypC</fullName>
    </submittedName>
</protein>
<dbReference type="GO" id="GO:0051604">
    <property type="term" value="P:protein maturation"/>
    <property type="evidence" value="ECO:0007669"/>
    <property type="project" value="TreeGrafter"/>
</dbReference>
<comment type="caution">
    <text evidence="2">The sequence shown here is derived from an EMBL/GenBank/DDBJ whole genome shotgun (WGS) entry which is preliminary data.</text>
</comment>
<dbReference type="PANTHER" id="PTHR35177:SF2">
    <property type="entry name" value="HYDROGENASE MATURATION FACTOR HYBG"/>
    <property type="match status" value="1"/>
</dbReference>
<dbReference type="GO" id="GO:0005506">
    <property type="term" value="F:iron ion binding"/>
    <property type="evidence" value="ECO:0007669"/>
    <property type="project" value="TreeGrafter"/>
</dbReference>
<dbReference type="GO" id="GO:1902670">
    <property type="term" value="F:carbon dioxide binding"/>
    <property type="evidence" value="ECO:0007669"/>
    <property type="project" value="TreeGrafter"/>
</dbReference>
<sequence length="72" mass="8119">MCLGVVGRIDEIDGEMATAEIMGVRRRISIVLVPETKIGDYVMIHAGFAINQMDEKDARETEEMIMEVLKYS</sequence>
<dbReference type="NCBIfam" id="TIGR00074">
    <property type="entry name" value="hypC_hupF"/>
    <property type="match status" value="1"/>
</dbReference>
<dbReference type="PRINTS" id="PR00445">
    <property type="entry name" value="HUPFHYPC"/>
</dbReference>
<evidence type="ECO:0000256" key="1">
    <source>
        <dbReference type="ARBA" id="ARBA00006018"/>
    </source>
</evidence>
<dbReference type="SUPFAM" id="SSF159127">
    <property type="entry name" value="HupF/HypC-like"/>
    <property type="match status" value="1"/>
</dbReference>
<dbReference type="InterPro" id="IPR001109">
    <property type="entry name" value="Hydrogenase_HupF/HypC"/>
</dbReference>
<gene>
    <name evidence="2" type="ORF">AMJ83_04050</name>
</gene>
<organism evidence="2 3">
    <name type="scientific">candidate division WOR_3 bacterium SM23_42</name>
    <dbReference type="NCBI Taxonomy" id="1703779"/>
    <lineage>
        <taxon>Bacteria</taxon>
        <taxon>Bacteria division WOR-3</taxon>
    </lineage>
</organism>
<dbReference type="Proteomes" id="UP000051373">
    <property type="component" value="Unassembled WGS sequence"/>
</dbReference>
<proteinExistence type="inferred from homology"/>
<evidence type="ECO:0000313" key="3">
    <source>
        <dbReference type="Proteomes" id="UP000051373"/>
    </source>
</evidence>
<reference evidence="2 3" key="1">
    <citation type="journal article" date="2015" name="Microbiome">
        <title>Genomic resolution of linkages in carbon, nitrogen, and sulfur cycling among widespread estuary sediment bacteria.</title>
        <authorList>
            <person name="Baker B.J."/>
            <person name="Lazar C.S."/>
            <person name="Teske A.P."/>
            <person name="Dick G.J."/>
        </authorList>
    </citation>
    <scope>NUCLEOTIDE SEQUENCE [LARGE SCALE GENOMIC DNA]</scope>
    <source>
        <strain evidence="2">SM23_42</strain>
    </source>
</reference>
<dbReference type="Gene3D" id="2.30.30.140">
    <property type="match status" value="1"/>
</dbReference>
<dbReference type="PANTHER" id="PTHR35177">
    <property type="entry name" value="HYDROGENASE MATURATION FACTOR HYBG"/>
    <property type="match status" value="1"/>
</dbReference>
<comment type="similarity">
    <text evidence="1">Belongs to the HupF/HypC family.</text>
</comment>
<name>A0A0S8FUD9_UNCW3</name>
<evidence type="ECO:0000313" key="2">
    <source>
        <dbReference type="EMBL" id="KPK64174.1"/>
    </source>
</evidence>
<dbReference type="EMBL" id="LJUJ01000005">
    <property type="protein sequence ID" value="KPK64174.1"/>
    <property type="molecule type" value="Genomic_DNA"/>
</dbReference>
<dbReference type="AlphaFoldDB" id="A0A0S8FUD9"/>
<accession>A0A0S8FUD9</accession>